<organism evidence="1">
    <name type="scientific">Anguilla anguilla</name>
    <name type="common">European freshwater eel</name>
    <name type="synonym">Muraena anguilla</name>
    <dbReference type="NCBI Taxonomy" id="7936"/>
    <lineage>
        <taxon>Eukaryota</taxon>
        <taxon>Metazoa</taxon>
        <taxon>Chordata</taxon>
        <taxon>Craniata</taxon>
        <taxon>Vertebrata</taxon>
        <taxon>Euteleostomi</taxon>
        <taxon>Actinopterygii</taxon>
        <taxon>Neopterygii</taxon>
        <taxon>Teleostei</taxon>
        <taxon>Anguilliformes</taxon>
        <taxon>Anguillidae</taxon>
        <taxon>Anguilla</taxon>
    </lineage>
</organism>
<accession>A0A0E9TX58</accession>
<reference evidence="1" key="1">
    <citation type="submission" date="2014-11" db="EMBL/GenBank/DDBJ databases">
        <authorList>
            <person name="Amaro Gonzalez C."/>
        </authorList>
    </citation>
    <scope>NUCLEOTIDE SEQUENCE</scope>
</reference>
<name>A0A0E9TX58_ANGAN</name>
<reference evidence="1" key="2">
    <citation type="journal article" date="2015" name="Fish Shellfish Immunol.">
        <title>Early steps in the European eel (Anguilla anguilla)-Vibrio vulnificus interaction in the gills: Role of the RtxA13 toxin.</title>
        <authorList>
            <person name="Callol A."/>
            <person name="Pajuelo D."/>
            <person name="Ebbesson L."/>
            <person name="Teles M."/>
            <person name="MacKenzie S."/>
            <person name="Amaro C."/>
        </authorList>
    </citation>
    <scope>NUCLEOTIDE SEQUENCE</scope>
</reference>
<protein>
    <submittedName>
        <fullName evidence="1">Uncharacterized protein</fullName>
    </submittedName>
</protein>
<dbReference type="EMBL" id="GBXM01050343">
    <property type="protein sequence ID" value="JAH58234.1"/>
    <property type="molecule type" value="Transcribed_RNA"/>
</dbReference>
<sequence>MSVTVGNMLLPSECALVGSA</sequence>
<dbReference type="AlphaFoldDB" id="A0A0E9TX58"/>
<proteinExistence type="predicted"/>
<evidence type="ECO:0000313" key="1">
    <source>
        <dbReference type="EMBL" id="JAH58234.1"/>
    </source>
</evidence>